<keyword evidence="3" id="KW-1185">Reference proteome</keyword>
<dbReference type="PANTHER" id="PTHR46438:SF2">
    <property type="entry name" value="ALPHA_BETA-HYDROLASES SUPERFAMILY PROTEIN"/>
    <property type="match status" value="1"/>
</dbReference>
<reference evidence="2 3" key="1">
    <citation type="journal article" date="2013" name="J. Microbiol.">
        <title>Mucilaginibacter ginsenosidivorax sp. nov., with ginsenoside converting activity isolated from sediment.</title>
        <authorList>
            <person name="Kim J.K."/>
            <person name="Choi T.E."/>
            <person name="Liu Q.M."/>
            <person name="Park H.Y."/>
            <person name="Yi T.H."/>
            <person name="Yoon M.H."/>
            <person name="Kim S.C."/>
            <person name="Im W.T."/>
        </authorList>
    </citation>
    <scope>NUCLEOTIDE SEQUENCE [LARGE SCALE GENOMIC DNA]</scope>
    <source>
        <strain evidence="2 3">KHI28</strain>
    </source>
</reference>
<protein>
    <submittedName>
        <fullName evidence="2">Alpha/beta hydrolase</fullName>
    </submittedName>
</protein>
<name>A0A5B8W0V4_9SPHI</name>
<gene>
    <name evidence="2" type="ORF">FSB76_11195</name>
</gene>
<dbReference type="Gene3D" id="3.40.50.1820">
    <property type="entry name" value="alpha/beta hydrolase"/>
    <property type="match status" value="1"/>
</dbReference>
<dbReference type="RefSeq" id="WP_147053656.1">
    <property type="nucleotide sequence ID" value="NZ_CP042437.1"/>
</dbReference>
<dbReference type="Pfam" id="PF00561">
    <property type="entry name" value="Abhydrolase_1"/>
    <property type="match status" value="1"/>
</dbReference>
<evidence type="ECO:0000313" key="3">
    <source>
        <dbReference type="Proteomes" id="UP000321362"/>
    </source>
</evidence>
<evidence type="ECO:0000313" key="2">
    <source>
        <dbReference type="EMBL" id="QEC76482.1"/>
    </source>
</evidence>
<sequence>MGFLQLPGLGKVHFHEYGTGKQPLIAFHGYGMTGKQFHVLEKSLLTRYHVYGFDHFFHGESRLDGWTDKQIRAGMTKQMMYNYLQEWFKIYGEQRISVLGYSLGASLALTLVEEYAHLIDDIILMAPDGLTKRTGFHIITHNVFGKSIFRLATKSSWLAPFLLKVVKVVGVIDESLYQIAYNEIDTPKKRLDTYYTLNLIKLLNPDVSKIAALVNQYKIKCTLIFGTDDHLFPKSVAKDFLAAAEDVEIHHVKMGHWLVTKALDEYLLEAKSKMHKA</sequence>
<accession>A0A5B8W0V4</accession>
<evidence type="ECO:0000259" key="1">
    <source>
        <dbReference type="Pfam" id="PF00561"/>
    </source>
</evidence>
<organism evidence="2 3">
    <name type="scientific">Mucilaginibacter ginsenosidivorax</name>
    <dbReference type="NCBI Taxonomy" id="862126"/>
    <lineage>
        <taxon>Bacteria</taxon>
        <taxon>Pseudomonadati</taxon>
        <taxon>Bacteroidota</taxon>
        <taxon>Sphingobacteriia</taxon>
        <taxon>Sphingobacteriales</taxon>
        <taxon>Sphingobacteriaceae</taxon>
        <taxon>Mucilaginibacter</taxon>
    </lineage>
</organism>
<dbReference type="AlphaFoldDB" id="A0A5B8W0V4"/>
<dbReference type="OrthoDB" id="975949at2"/>
<dbReference type="Proteomes" id="UP000321362">
    <property type="component" value="Chromosome"/>
</dbReference>
<dbReference type="PANTHER" id="PTHR46438">
    <property type="entry name" value="ALPHA/BETA-HYDROLASES SUPERFAMILY PROTEIN"/>
    <property type="match status" value="1"/>
</dbReference>
<dbReference type="SUPFAM" id="SSF53474">
    <property type="entry name" value="alpha/beta-Hydrolases"/>
    <property type="match status" value="1"/>
</dbReference>
<dbReference type="InterPro" id="IPR029058">
    <property type="entry name" value="AB_hydrolase_fold"/>
</dbReference>
<dbReference type="EMBL" id="CP042437">
    <property type="protein sequence ID" value="QEC76482.1"/>
    <property type="molecule type" value="Genomic_DNA"/>
</dbReference>
<dbReference type="KEGG" id="mgk:FSB76_11195"/>
<keyword evidence="2" id="KW-0378">Hydrolase</keyword>
<dbReference type="GO" id="GO:0016787">
    <property type="term" value="F:hydrolase activity"/>
    <property type="evidence" value="ECO:0007669"/>
    <property type="project" value="UniProtKB-KW"/>
</dbReference>
<dbReference type="InterPro" id="IPR000073">
    <property type="entry name" value="AB_hydrolase_1"/>
</dbReference>
<feature type="domain" description="AB hydrolase-1" evidence="1">
    <location>
        <begin position="23"/>
        <end position="127"/>
    </location>
</feature>
<proteinExistence type="predicted"/>